<evidence type="ECO:0000259" key="13">
    <source>
        <dbReference type="PROSITE" id="PS51755"/>
    </source>
</evidence>
<evidence type="ECO:0000256" key="2">
    <source>
        <dbReference type="ARBA" id="ARBA00018672"/>
    </source>
</evidence>
<feature type="modified residue" description="4-aspartylphosphate" evidence="10">
    <location>
        <position position="55"/>
    </location>
</feature>
<dbReference type="Gene3D" id="6.10.250.690">
    <property type="match status" value="1"/>
</dbReference>
<keyword evidence="6" id="KW-0805">Transcription regulation</keyword>
<keyword evidence="5" id="KW-0902">Two-component regulatory system</keyword>
<dbReference type="InterPro" id="IPR001867">
    <property type="entry name" value="OmpR/PhoB-type_DNA-bd"/>
</dbReference>
<dbReference type="CDD" id="cd17620">
    <property type="entry name" value="REC_OmpR_KdpE-like"/>
    <property type="match status" value="1"/>
</dbReference>
<dbReference type="FunFam" id="3.40.50.2300:FF:000021">
    <property type="entry name" value="Two-component system response regulator KdpE"/>
    <property type="match status" value="1"/>
</dbReference>
<organism evidence="14 15">
    <name type="scientific">Candidatus Avoscillospira avistercoris</name>
    <dbReference type="NCBI Taxonomy" id="2840707"/>
    <lineage>
        <taxon>Bacteria</taxon>
        <taxon>Bacillati</taxon>
        <taxon>Bacillota</taxon>
        <taxon>Clostridia</taxon>
        <taxon>Eubacteriales</taxon>
        <taxon>Oscillospiraceae</taxon>
        <taxon>Oscillospiraceae incertae sedis</taxon>
        <taxon>Candidatus Avoscillospira</taxon>
    </lineage>
</organism>
<dbReference type="InterPro" id="IPR036388">
    <property type="entry name" value="WH-like_DNA-bd_sf"/>
</dbReference>
<dbReference type="PROSITE" id="PS51755">
    <property type="entry name" value="OMPR_PHOB"/>
    <property type="match status" value="1"/>
</dbReference>
<dbReference type="EMBL" id="DVJJ01000053">
    <property type="protein sequence ID" value="HIS64397.1"/>
    <property type="molecule type" value="Genomic_DNA"/>
</dbReference>
<evidence type="ECO:0000256" key="8">
    <source>
        <dbReference type="ARBA" id="ARBA00023163"/>
    </source>
</evidence>
<feature type="domain" description="Response regulatory" evidence="12">
    <location>
        <begin position="6"/>
        <end position="119"/>
    </location>
</feature>
<dbReference type="SUPFAM" id="SSF52172">
    <property type="entry name" value="CheY-like"/>
    <property type="match status" value="1"/>
</dbReference>
<name>A0A9D1F8D2_9FIRM</name>
<reference evidence="14" key="1">
    <citation type="submission" date="2020-10" db="EMBL/GenBank/DDBJ databases">
        <authorList>
            <person name="Gilroy R."/>
        </authorList>
    </citation>
    <scope>NUCLEOTIDE SEQUENCE</scope>
    <source>
        <strain evidence="14">ChiBcec16-1751</strain>
    </source>
</reference>
<dbReference type="Pfam" id="PF00486">
    <property type="entry name" value="Trans_reg_C"/>
    <property type="match status" value="1"/>
</dbReference>
<dbReference type="SUPFAM" id="SSF46894">
    <property type="entry name" value="C-terminal effector domain of the bipartite response regulators"/>
    <property type="match status" value="1"/>
</dbReference>
<evidence type="ECO:0000256" key="7">
    <source>
        <dbReference type="ARBA" id="ARBA00023125"/>
    </source>
</evidence>
<dbReference type="InterPro" id="IPR001789">
    <property type="entry name" value="Sig_transdc_resp-reg_receiver"/>
</dbReference>
<dbReference type="PROSITE" id="PS50110">
    <property type="entry name" value="RESPONSE_REGULATORY"/>
    <property type="match status" value="1"/>
</dbReference>
<dbReference type="PANTHER" id="PTHR48111:SF50">
    <property type="entry name" value="KDP OPERON TRANSCRIPTIONAL REGULATORY PROTEIN KDPE"/>
    <property type="match status" value="1"/>
</dbReference>
<dbReference type="Proteomes" id="UP000886741">
    <property type="component" value="Unassembled WGS sequence"/>
</dbReference>
<dbReference type="GO" id="GO:0045893">
    <property type="term" value="P:positive regulation of DNA-templated transcription"/>
    <property type="evidence" value="ECO:0007669"/>
    <property type="project" value="UniProtKB-ARBA"/>
</dbReference>
<evidence type="ECO:0000256" key="9">
    <source>
        <dbReference type="ARBA" id="ARBA00024867"/>
    </source>
</evidence>
<evidence type="ECO:0000256" key="10">
    <source>
        <dbReference type="PROSITE-ProRule" id="PRU00169"/>
    </source>
</evidence>
<keyword evidence="3" id="KW-0963">Cytoplasm</keyword>
<evidence type="ECO:0000256" key="4">
    <source>
        <dbReference type="ARBA" id="ARBA00022553"/>
    </source>
</evidence>
<keyword evidence="7 11" id="KW-0238">DNA-binding</keyword>
<accession>A0A9D1F8D2</accession>
<keyword evidence="8" id="KW-0804">Transcription</keyword>
<comment type="subcellular location">
    <subcellularLocation>
        <location evidence="1">Cytoplasm</location>
    </subcellularLocation>
</comment>
<dbReference type="GO" id="GO:0000156">
    <property type="term" value="F:phosphorelay response regulator activity"/>
    <property type="evidence" value="ECO:0007669"/>
    <property type="project" value="TreeGrafter"/>
</dbReference>
<dbReference type="InterPro" id="IPR011006">
    <property type="entry name" value="CheY-like_superfamily"/>
</dbReference>
<dbReference type="InterPro" id="IPR016032">
    <property type="entry name" value="Sig_transdc_resp-reg_C-effctor"/>
</dbReference>
<comment type="function">
    <text evidence="9">May play the central regulatory role in sporulation. It may be an element of the effector pathway responsible for the activation of sporulation genes in response to nutritional stress. Spo0A may act in concert with spo0H (a sigma factor) to control the expression of some genes that are critical to the sporulation process.</text>
</comment>
<evidence type="ECO:0000256" key="11">
    <source>
        <dbReference type="PROSITE-ProRule" id="PRU01091"/>
    </source>
</evidence>
<dbReference type="GO" id="GO:0032993">
    <property type="term" value="C:protein-DNA complex"/>
    <property type="evidence" value="ECO:0007669"/>
    <property type="project" value="TreeGrafter"/>
</dbReference>
<evidence type="ECO:0000313" key="15">
    <source>
        <dbReference type="Proteomes" id="UP000886741"/>
    </source>
</evidence>
<evidence type="ECO:0000256" key="6">
    <source>
        <dbReference type="ARBA" id="ARBA00023015"/>
    </source>
</evidence>
<dbReference type="SMART" id="SM00862">
    <property type="entry name" value="Trans_reg_C"/>
    <property type="match status" value="1"/>
</dbReference>
<feature type="DNA-binding region" description="OmpR/PhoB-type" evidence="11">
    <location>
        <begin position="134"/>
        <end position="233"/>
    </location>
</feature>
<dbReference type="GO" id="GO:0005829">
    <property type="term" value="C:cytosol"/>
    <property type="evidence" value="ECO:0007669"/>
    <property type="project" value="TreeGrafter"/>
</dbReference>
<evidence type="ECO:0000313" key="14">
    <source>
        <dbReference type="EMBL" id="HIS64397.1"/>
    </source>
</evidence>
<keyword evidence="4 10" id="KW-0597">Phosphoprotein</keyword>
<dbReference type="Gene3D" id="1.10.10.10">
    <property type="entry name" value="Winged helix-like DNA-binding domain superfamily/Winged helix DNA-binding domain"/>
    <property type="match status" value="1"/>
</dbReference>
<gene>
    <name evidence="14" type="ORF">IAA83_03375</name>
</gene>
<evidence type="ECO:0000256" key="1">
    <source>
        <dbReference type="ARBA" id="ARBA00004496"/>
    </source>
</evidence>
<sequence length="235" mass="26080">MTVKPKILIIEDEPNIASFMSTILSANDYTVLRSVSGADGLMMASSHCPDVILLDLGLPDMDGKEIIRNIRQWSQMPIIVVSARTREYDKVEALDMGADDYVTKPFGTSELLARVRTALRHARSSSLEGAMAQTGKFTAGPLVVDFDKHHVYVDGRDAKLTQNEFRIVALLAKHAGRVLTYDMLLKAVWGPNGSSDNQILRVNMANIRRKIEENPGKPQFIFTEIGVGYRMVEGD</sequence>
<evidence type="ECO:0000256" key="5">
    <source>
        <dbReference type="ARBA" id="ARBA00023012"/>
    </source>
</evidence>
<evidence type="ECO:0000256" key="3">
    <source>
        <dbReference type="ARBA" id="ARBA00022490"/>
    </source>
</evidence>
<dbReference type="Gene3D" id="3.40.50.2300">
    <property type="match status" value="1"/>
</dbReference>
<dbReference type="CDD" id="cd00383">
    <property type="entry name" value="trans_reg_C"/>
    <property type="match status" value="1"/>
</dbReference>
<feature type="domain" description="OmpR/PhoB-type" evidence="13">
    <location>
        <begin position="134"/>
        <end position="233"/>
    </location>
</feature>
<comment type="caution">
    <text evidence="14">The sequence shown here is derived from an EMBL/GenBank/DDBJ whole genome shotgun (WGS) entry which is preliminary data.</text>
</comment>
<dbReference type="GO" id="GO:0000987">
    <property type="term" value="F:cis-regulatory region sequence-specific DNA binding"/>
    <property type="evidence" value="ECO:0007669"/>
    <property type="project" value="UniProtKB-ARBA"/>
</dbReference>
<proteinExistence type="predicted"/>
<dbReference type="PANTHER" id="PTHR48111">
    <property type="entry name" value="REGULATOR OF RPOS"/>
    <property type="match status" value="1"/>
</dbReference>
<dbReference type="SMART" id="SM00448">
    <property type="entry name" value="REC"/>
    <property type="match status" value="1"/>
</dbReference>
<reference evidence="14" key="2">
    <citation type="journal article" date="2021" name="PeerJ">
        <title>Extensive microbial diversity within the chicken gut microbiome revealed by metagenomics and culture.</title>
        <authorList>
            <person name="Gilroy R."/>
            <person name="Ravi A."/>
            <person name="Getino M."/>
            <person name="Pursley I."/>
            <person name="Horton D.L."/>
            <person name="Alikhan N.F."/>
            <person name="Baker D."/>
            <person name="Gharbi K."/>
            <person name="Hall N."/>
            <person name="Watson M."/>
            <person name="Adriaenssens E.M."/>
            <person name="Foster-Nyarko E."/>
            <person name="Jarju S."/>
            <person name="Secka A."/>
            <person name="Antonio M."/>
            <person name="Oren A."/>
            <person name="Chaudhuri R.R."/>
            <person name="La Ragione R."/>
            <person name="Hildebrand F."/>
            <person name="Pallen M.J."/>
        </authorList>
    </citation>
    <scope>NUCLEOTIDE SEQUENCE</scope>
    <source>
        <strain evidence="14">ChiBcec16-1751</strain>
    </source>
</reference>
<dbReference type="Pfam" id="PF00072">
    <property type="entry name" value="Response_reg"/>
    <property type="match status" value="1"/>
</dbReference>
<dbReference type="GO" id="GO:0042802">
    <property type="term" value="F:identical protein binding"/>
    <property type="evidence" value="ECO:0007669"/>
    <property type="project" value="UniProtKB-ARBA"/>
</dbReference>
<evidence type="ECO:0000259" key="12">
    <source>
        <dbReference type="PROSITE" id="PS50110"/>
    </source>
</evidence>
<dbReference type="InterPro" id="IPR039420">
    <property type="entry name" value="WalR-like"/>
</dbReference>
<protein>
    <recommendedName>
        <fullName evidence="2">Stage 0 sporulation protein A homolog</fullName>
    </recommendedName>
</protein>
<dbReference type="AlphaFoldDB" id="A0A9D1F8D2"/>